<dbReference type="EMBL" id="KN833703">
    <property type="protein sequence ID" value="KIK26197.1"/>
    <property type="molecule type" value="Genomic_DNA"/>
</dbReference>
<protein>
    <submittedName>
        <fullName evidence="1">Uncharacterized protein</fullName>
    </submittedName>
</protein>
<accession>A0A0C9ZVE8</accession>
<evidence type="ECO:0000313" key="1">
    <source>
        <dbReference type="EMBL" id="KIK26197.1"/>
    </source>
</evidence>
<reference evidence="2" key="2">
    <citation type="submission" date="2015-01" db="EMBL/GenBank/DDBJ databases">
        <title>Evolutionary Origins and Diversification of the Mycorrhizal Mutualists.</title>
        <authorList>
            <consortium name="DOE Joint Genome Institute"/>
            <consortium name="Mycorrhizal Genomics Consortium"/>
            <person name="Kohler A."/>
            <person name="Kuo A."/>
            <person name="Nagy L.G."/>
            <person name="Floudas D."/>
            <person name="Copeland A."/>
            <person name="Barry K.W."/>
            <person name="Cichocki N."/>
            <person name="Veneault-Fourrey C."/>
            <person name="LaButti K."/>
            <person name="Lindquist E.A."/>
            <person name="Lipzen A."/>
            <person name="Lundell T."/>
            <person name="Morin E."/>
            <person name="Murat C."/>
            <person name="Riley R."/>
            <person name="Ohm R."/>
            <person name="Sun H."/>
            <person name="Tunlid A."/>
            <person name="Henrissat B."/>
            <person name="Grigoriev I.V."/>
            <person name="Hibbett D.S."/>
            <person name="Martin F."/>
        </authorList>
    </citation>
    <scope>NUCLEOTIDE SEQUENCE [LARGE SCALE GENOMIC DNA]</scope>
    <source>
        <strain evidence="2">441</strain>
    </source>
</reference>
<sequence length="62" mass="7051">GASLRWCQRSVDAGEGTCGFDCVRTTDGRREKKILEKGRVWACKNRKRQQKKAMAPSVRRAI</sequence>
<dbReference type="HOGENOM" id="CLU_2910437_0_0_1"/>
<proteinExistence type="predicted"/>
<feature type="non-terminal residue" evidence="1">
    <location>
        <position position="1"/>
    </location>
</feature>
<dbReference type="Proteomes" id="UP000054018">
    <property type="component" value="Unassembled WGS sequence"/>
</dbReference>
<keyword evidence="2" id="KW-1185">Reference proteome</keyword>
<name>A0A0C9ZVE8_9AGAM</name>
<evidence type="ECO:0000313" key="2">
    <source>
        <dbReference type="Proteomes" id="UP000054018"/>
    </source>
</evidence>
<dbReference type="AlphaFoldDB" id="A0A0C9ZVE8"/>
<organism evidence="1 2">
    <name type="scientific">Pisolithus microcarpus 441</name>
    <dbReference type="NCBI Taxonomy" id="765257"/>
    <lineage>
        <taxon>Eukaryota</taxon>
        <taxon>Fungi</taxon>
        <taxon>Dikarya</taxon>
        <taxon>Basidiomycota</taxon>
        <taxon>Agaricomycotina</taxon>
        <taxon>Agaricomycetes</taxon>
        <taxon>Agaricomycetidae</taxon>
        <taxon>Boletales</taxon>
        <taxon>Sclerodermatineae</taxon>
        <taxon>Pisolithaceae</taxon>
        <taxon>Pisolithus</taxon>
    </lineage>
</organism>
<gene>
    <name evidence="1" type="ORF">PISMIDRAFT_676349</name>
</gene>
<reference evidence="1 2" key="1">
    <citation type="submission" date="2014-04" db="EMBL/GenBank/DDBJ databases">
        <authorList>
            <consortium name="DOE Joint Genome Institute"/>
            <person name="Kuo A."/>
            <person name="Kohler A."/>
            <person name="Costa M.D."/>
            <person name="Nagy L.G."/>
            <person name="Floudas D."/>
            <person name="Copeland A."/>
            <person name="Barry K.W."/>
            <person name="Cichocki N."/>
            <person name="Veneault-Fourrey C."/>
            <person name="LaButti K."/>
            <person name="Lindquist E.A."/>
            <person name="Lipzen A."/>
            <person name="Lundell T."/>
            <person name="Morin E."/>
            <person name="Murat C."/>
            <person name="Sun H."/>
            <person name="Tunlid A."/>
            <person name="Henrissat B."/>
            <person name="Grigoriev I.V."/>
            <person name="Hibbett D.S."/>
            <person name="Martin F."/>
            <person name="Nordberg H.P."/>
            <person name="Cantor M.N."/>
            <person name="Hua S.X."/>
        </authorList>
    </citation>
    <scope>NUCLEOTIDE SEQUENCE [LARGE SCALE GENOMIC DNA]</scope>
    <source>
        <strain evidence="1 2">441</strain>
    </source>
</reference>